<dbReference type="EMBL" id="BK014926">
    <property type="protein sequence ID" value="DAD82999.1"/>
    <property type="molecule type" value="Genomic_DNA"/>
</dbReference>
<organism evidence="1">
    <name type="scientific">Myoviridae sp. ct1PY2</name>
    <dbReference type="NCBI Taxonomy" id="2826602"/>
    <lineage>
        <taxon>Viruses</taxon>
        <taxon>Duplodnaviria</taxon>
        <taxon>Heunggongvirae</taxon>
        <taxon>Uroviricota</taxon>
        <taxon>Caudoviricetes</taxon>
    </lineage>
</organism>
<accession>A0A8S5MLS5</accession>
<proteinExistence type="predicted"/>
<sequence length="41" mass="4511">MFARLATLPVPSKTERRIALSEPSPLTAKLNCVPAFFQLVP</sequence>
<protein>
    <submittedName>
        <fullName evidence="1">Uncharacterized protein</fullName>
    </submittedName>
</protein>
<name>A0A8S5MLS5_9CAUD</name>
<reference evidence="1" key="1">
    <citation type="journal article" date="2021" name="Proc. Natl. Acad. Sci. U.S.A.">
        <title>A Catalog of Tens of Thousands of Viruses from Human Metagenomes Reveals Hidden Associations with Chronic Diseases.</title>
        <authorList>
            <person name="Tisza M.J."/>
            <person name="Buck C.B."/>
        </authorList>
    </citation>
    <scope>NUCLEOTIDE SEQUENCE</scope>
    <source>
        <strain evidence="1">Ct1PY2</strain>
    </source>
</reference>
<evidence type="ECO:0000313" key="1">
    <source>
        <dbReference type="EMBL" id="DAD82999.1"/>
    </source>
</evidence>